<gene>
    <name evidence="2" type="ORF">Pfra01_002371100</name>
</gene>
<sequence>MVPELEVAAPDDAEEVEEAEVPADDEVELVADDDVEDKELLDVAVLHESAAEGAGPARHVRRASNDNNEEEAQQEDA</sequence>
<evidence type="ECO:0000313" key="3">
    <source>
        <dbReference type="Proteomes" id="UP001165121"/>
    </source>
</evidence>
<proteinExistence type="predicted"/>
<organism evidence="2 3">
    <name type="scientific">Phytophthora fragariaefolia</name>
    <dbReference type="NCBI Taxonomy" id="1490495"/>
    <lineage>
        <taxon>Eukaryota</taxon>
        <taxon>Sar</taxon>
        <taxon>Stramenopiles</taxon>
        <taxon>Oomycota</taxon>
        <taxon>Peronosporomycetes</taxon>
        <taxon>Peronosporales</taxon>
        <taxon>Peronosporaceae</taxon>
        <taxon>Phytophthora</taxon>
    </lineage>
</organism>
<feature type="compositionally biased region" description="Acidic residues" evidence="1">
    <location>
        <begin position="67"/>
        <end position="77"/>
    </location>
</feature>
<evidence type="ECO:0000256" key="1">
    <source>
        <dbReference type="SAM" id="MobiDB-lite"/>
    </source>
</evidence>
<dbReference type="EMBL" id="BSXT01003894">
    <property type="protein sequence ID" value="GMF56037.1"/>
    <property type="molecule type" value="Genomic_DNA"/>
</dbReference>
<feature type="region of interest" description="Disordered" evidence="1">
    <location>
        <begin position="1"/>
        <end position="22"/>
    </location>
</feature>
<reference evidence="2" key="1">
    <citation type="submission" date="2023-04" db="EMBL/GenBank/DDBJ databases">
        <title>Phytophthora fragariaefolia NBRC 109709.</title>
        <authorList>
            <person name="Ichikawa N."/>
            <person name="Sato H."/>
            <person name="Tonouchi N."/>
        </authorList>
    </citation>
    <scope>NUCLEOTIDE SEQUENCE</scope>
    <source>
        <strain evidence="2">NBRC 109709</strain>
    </source>
</reference>
<keyword evidence="3" id="KW-1185">Reference proteome</keyword>
<comment type="caution">
    <text evidence="2">The sequence shown here is derived from an EMBL/GenBank/DDBJ whole genome shotgun (WGS) entry which is preliminary data.</text>
</comment>
<evidence type="ECO:0000313" key="2">
    <source>
        <dbReference type="EMBL" id="GMF56037.1"/>
    </source>
</evidence>
<name>A0A9W6Y541_9STRA</name>
<dbReference type="Proteomes" id="UP001165121">
    <property type="component" value="Unassembled WGS sequence"/>
</dbReference>
<protein>
    <submittedName>
        <fullName evidence="2">Unnamed protein product</fullName>
    </submittedName>
</protein>
<feature type="region of interest" description="Disordered" evidence="1">
    <location>
        <begin position="48"/>
        <end position="77"/>
    </location>
</feature>
<feature type="compositionally biased region" description="Acidic residues" evidence="1">
    <location>
        <begin position="9"/>
        <end position="22"/>
    </location>
</feature>
<accession>A0A9W6Y541</accession>
<dbReference type="AlphaFoldDB" id="A0A9W6Y541"/>